<dbReference type="InterPro" id="IPR050570">
    <property type="entry name" value="Cell_wall_metabolism_enzyme"/>
</dbReference>
<sequence length="401" mass="42641">MVNLVKKKIYTISGISISILVISVMMIFILLGAILGDNNNDCDTSSDSDFDVNVTGVAGGDWTVKGTESYNTAKTIFDFMTKKVGMSGAGAAGVVGNALVESGFNPKASNGTHFGLFQWTQNRLEAGGYIKAEEDKTVENELKVLKYELDHGYKTAKVQVGKASDPSTAAKLWDDDFEKSGGQALAKRQAGAVRAYELFGGASINVDDSILGSTVDGANAGEQALADEENTSCNDGSVVVSGSWIWPFSSVPKSGPKLVAAQKFGNDGGFRTNSFHDGVDFGDATYNGDIHAVHGGKISKIVKPGEYGVGFYLVWETTDDGYGISYQEFGDMNDISVKEGDTVKTGDKIGVSRPGGEEYSHLHLGISKEKDLGKALGKSFTDDGTWLNPVEVIKKGLDNDK</sequence>
<dbReference type="SUPFAM" id="SSF51261">
    <property type="entry name" value="Duplicated hybrid motif"/>
    <property type="match status" value="1"/>
</dbReference>
<dbReference type="GO" id="GO:0004222">
    <property type="term" value="F:metalloendopeptidase activity"/>
    <property type="evidence" value="ECO:0007669"/>
    <property type="project" value="TreeGrafter"/>
</dbReference>
<reference evidence="4 5" key="1">
    <citation type="submission" date="2019-11" db="EMBL/GenBank/DDBJ databases">
        <title>Draft Genome Sequence of Plant Growth-Promoting Rhizosphere-Associated Bacteria.</title>
        <authorList>
            <person name="Vasilyev I.Y."/>
            <person name="Radchenko V."/>
            <person name="Ilnitskaya E.V."/>
        </authorList>
    </citation>
    <scope>NUCLEOTIDE SEQUENCE [LARGE SCALE GENOMIC DNA]</scope>
    <source>
        <strain evidence="4 5">VRA_01-1sq_f</strain>
    </source>
</reference>
<keyword evidence="1" id="KW-0812">Transmembrane</keyword>
<dbReference type="PANTHER" id="PTHR21666:SF270">
    <property type="entry name" value="MUREIN HYDROLASE ACTIVATOR ENVC"/>
    <property type="match status" value="1"/>
</dbReference>
<dbReference type="Proteomes" id="UP000467635">
    <property type="component" value="Unassembled WGS sequence"/>
</dbReference>
<feature type="transmembrane region" description="Helical" evidence="1">
    <location>
        <begin position="12"/>
        <end position="35"/>
    </location>
</feature>
<dbReference type="Gene3D" id="1.10.530.10">
    <property type="match status" value="1"/>
</dbReference>
<keyword evidence="1" id="KW-0472">Membrane</keyword>
<dbReference type="PANTHER" id="PTHR21666">
    <property type="entry name" value="PEPTIDASE-RELATED"/>
    <property type="match status" value="1"/>
</dbReference>
<dbReference type="EMBL" id="WKKX01000050">
    <property type="protein sequence ID" value="MSE07596.1"/>
    <property type="molecule type" value="Genomic_DNA"/>
</dbReference>
<name>A0A7X2MDW4_9LACO</name>
<organism evidence="4 5">
    <name type="scientific">Ligilactobacillus salivarius</name>
    <dbReference type="NCBI Taxonomy" id="1624"/>
    <lineage>
        <taxon>Bacteria</taxon>
        <taxon>Bacillati</taxon>
        <taxon>Bacillota</taxon>
        <taxon>Bacilli</taxon>
        <taxon>Lactobacillales</taxon>
        <taxon>Lactobacillaceae</taxon>
        <taxon>Ligilactobacillus</taxon>
    </lineage>
</organism>
<accession>A0A7X2MDW4</accession>
<proteinExistence type="predicted"/>
<dbReference type="Pfam" id="PF18013">
    <property type="entry name" value="Phage_lysozyme2"/>
    <property type="match status" value="1"/>
</dbReference>
<evidence type="ECO:0000259" key="3">
    <source>
        <dbReference type="Pfam" id="PF18013"/>
    </source>
</evidence>
<dbReference type="Pfam" id="PF01551">
    <property type="entry name" value="Peptidase_M23"/>
    <property type="match status" value="1"/>
</dbReference>
<dbReference type="InterPro" id="IPR011055">
    <property type="entry name" value="Dup_hybrid_motif"/>
</dbReference>
<protein>
    <submittedName>
        <fullName evidence="4">Peptidoglycan DD-metalloendopeptidase family protein</fullName>
    </submittedName>
</protein>
<feature type="domain" description="Phage tail lysozyme" evidence="3">
    <location>
        <begin position="72"/>
        <end position="199"/>
    </location>
</feature>
<dbReference type="CDD" id="cd12797">
    <property type="entry name" value="M23_peptidase"/>
    <property type="match status" value="1"/>
</dbReference>
<evidence type="ECO:0000259" key="2">
    <source>
        <dbReference type="Pfam" id="PF01551"/>
    </source>
</evidence>
<dbReference type="InterPro" id="IPR041219">
    <property type="entry name" value="Phage_lysozyme2"/>
</dbReference>
<dbReference type="InterPro" id="IPR016047">
    <property type="entry name" value="M23ase_b-sheet_dom"/>
</dbReference>
<evidence type="ECO:0000313" key="5">
    <source>
        <dbReference type="Proteomes" id="UP000467635"/>
    </source>
</evidence>
<comment type="caution">
    <text evidence="4">The sequence shown here is derived from an EMBL/GenBank/DDBJ whole genome shotgun (WGS) entry which is preliminary data.</text>
</comment>
<dbReference type="AlphaFoldDB" id="A0A7X2MDW4"/>
<feature type="domain" description="M23ase beta-sheet core" evidence="2">
    <location>
        <begin position="275"/>
        <end position="370"/>
    </location>
</feature>
<dbReference type="Gene3D" id="2.70.70.10">
    <property type="entry name" value="Glucose Permease (Domain IIA)"/>
    <property type="match status" value="1"/>
</dbReference>
<dbReference type="RefSeq" id="WP_412127313.1">
    <property type="nucleotide sequence ID" value="NZ_JBKZBL010000001.1"/>
</dbReference>
<evidence type="ECO:0000313" key="4">
    <source>
        <dbReference type="EMBL" id="MSE07596.1"/>
    </source>
</evidence>
<keyword evidence="1" id="KW-1133">Transmembrane helix</keyword>
<gene>
    <name evidence="4" type="ORF">GKC33_02335</name>
</gene>
<evidence type="ECO:0000256" key="1">
    <source>
        <dbReference type="SAM" id="Phobius"/>
    </source>
</evidence>